<dbReference type="InterPro" id="IPR002885">
    <property type="entry name" value="PPR_rpt"/>
</dbReference>
<accession>A0A1S2XVQ1</accession>
<dbReference type="AlphaFoldDB" id="A0A1S2XVQ1"/>
<reference evidence="3" key="1">
    <citation type="journal article" date="2013" name="Nat. Biotechnol.">
        <title>Draft genome sequence of chickpea (Cicer arietinum) provides a resource for trait improvement.</title>
        <authorList>
            <person name="Varshney R.K."/>
            <person name="Song C."/>
            <person name="Saxena R.K."/>
            <person name="Azam S."/>
            <person name="Yu S."/>
            <person name="Sharpe A.G."/>
            <person name="Cannon S."/>
            <person name="Baek J."/>
            <person name="Rosen B.D."/>
            <person name="Tar'an B."/>
            <person name="Millan T."/>
            <person name="Zhang X."/>
            <person name="Ramsay L.D."/>
            <person name="Iwata A."/>
            <person name="Wang Y."/>
            <person name="Nelson W."/>
            <person name="Farmer A.D."/>
            <person name="Gaur P.M."/>
            <person name="Soderlund C."/>
            <person name="Penmetsa R.V."/>
            <person name="Xu C."/>
            <person name="Bharti A.K."/>
            <person name="He W."/>
            <person name="Winter P."/>
            <person name="Zhao S."/>
            <person name="Hane J.K."/>
            <person name="Carrasquilla-Garcia N."/>
            <person name="Condie J.A."/>
            <person name="Upadhyaya H.D."/>
            <person name="Luo M.C."/>
            <person name="Thudi M."/>
            <person name="Gowda C.L."/>
            <person name="Singh N.P."/>
            <person name="Lichtenzveig J."/>
            <person name="Gali K.K."/>
            <person name="Rubio J."/>
            <person name="Nadarajan N."/>
            <person name="Dolezel J."/>
            <person name="Bansal K.C."/>
            <person name="Xu X."/>
            <person name="Edwards D."/>
            <person name="Zhang G."/>
            <person name="Kahl G."/>
            <person name="Gil J."/>
            <person name="Singh K.B."/>
            <person name="Datta S.K."/>
            <person name="Jackson S.A."/>
            <person name="Wang J."/>
            <person name="Cook D.R."/>
        </authorList>
    </citation>
    <scope>NUCLEOTIDE SEQUENCE [LARGE SCALE GENOMIC DNA]</scope>
    <source>
        <strain evidence="3">cv. CDC Frontier</strain>
    </source>
</reference>
<name>A0A1S2XVQ1_CICAR</name>
<dbReference type="STRING" id="3827.A0A1S2XVQ1"/>
<gene>
    <name evidence="4" type="primary">LOC101499046</name>
</gene>
<dbReference type="GO" id="GO:0003729">
    <property type="term" value="F:mRNA binding"/>
    <property type="evidence" value="ECO:0007669"/>
    <property type="project" value="TreeGrafter"/>
</dbReference>
<sequence length="313" mass="35914">MLQQAASICQKMALHPETLLPDDGDMLDYMLSWFSGNNMIKEAYALYLAANEKRKRNPNWSLQVDMLLPTTMIRVLCSEKETVHLALEMLTDINIPEEVEQWEKGSKLSLCLLVVEALCWFKDFDAAKQLIFKMIADGPLPPPSTAVFNVIITAYVKAGEIGQAFEMLMLSESIGLSTSHVLTCGFSRSDGMKETRKILEEAKNKDSKLFIALLYHTLIVGYFKQLKYEKALKLLTQMKDFSVFCTNLDEYHKLIHSLRLKAMDRKIEREQLEELEPIDREMAEEQLYEMGYVDSSMAEEQLEEMNLNIRASV</sequence>
<organism evidence="3 4">
    <name type="scientific">Cicer arietinum</name>
    <name type="common">Chickpea</name>
    <name type="synonym">Garbanzo</name>
    <dbReference type="NCBI Taxonomy" id="3827"/>
    <lineage>
        <taxon>Eukaryota</taxon>
        <taxon>Viridiplantae</taxon>
        <taxon>Streptophyta</taxon>
        <taxon>Embryophyta</taxon>
        <taxon>Tracheophyta</taxon>
        <taxon>Spermatophyta</taxon>
        <taxon>Magnoliopsida</taxon>
        <taxon>eudicotyledons</taxon>
        <taxon>Gunneridae</taxon>
        <taxon>Pentapetalae</taxon>
        <taxon>rosids</taxon>
        <taxon>fabids</taxon>
        <taxon>Fabales</taxon>
        <taxon>Fabaceae</taxon>
        <taxon>Papilionoideae</taxon>
        <taxon>50 kb inversion clade</taxon>
        <taxon>NPAAA clade</taxon>
        <taxon>Hologalegina</taxon>
        <taxon>IRL clade</taxon>
        <taxon>Cicereae</taxon>
        <taxon>Cicer</taxon>
    </lineage>
</organism>
<dbReference type="InterPro" id="IPR051114">
    <property type="entry name" value="Mito_RNA_Proc_CCM1"/>
</dbReference>
<dbReference type="OrthoDB" id="1424224at2759"/>
<dbReference type="GO" id="GO:0005739">
    <property type="term" value="C:mitochondrion"/>
    <property type="evidence" value="ECO:0007669"/>
    <property type="project" value="TreeGrafter"/>
</dbReference>
<protein>
    <submittedName>
        <fullName evidence="4">Pentatricopeptide repeat-containing protein At3g02650, mitochondrial-like</fullName>
    </submittedName>
</protein>
<dbReference type="PaxDb" id="3827-XP_004495271.1"/>
<reference evidence="4" key="2">
    <citation type="submission" date="2025-08" db="UniProtKB">
        <authorList>
            <consortium name="RefSeq"/>
        </authorList>
    </citation>
    <scope>IDENTIFICATION</scope>
    <source>
        <tissue evidence="4">Etiolated seedlings</tissue>
    </source>
</reference>
<proteinExistence type="inferred from homology"/>
<dbReference type="PANTHER" id="PTHR47934">
    <property type="entry name" value="PENTATRICOPEPTIDE REPEAT-CONTAINING PROTEIN PET309, MITOCHONDRIAL"/>
    <property type="match status" value="1"/>
</dbReference>
<evidence type="ECO:0000313" key="4">
    <source>
        <dbReference type="RefSeq" id="XP_004495271.2"/>
    </source>
</evidence>
<dbReference type="InterPro" id="IPR011990">
    <property type="entry name" value="TPR-like_helical_dom_sf"/>
</dbReference>
<keyword evidence="3" id="KW-1185">Reference proteome</keyword>
<dbReference type="Pfam" id="PF01535">
    <property type="entry name" value="PPR"/>
    <property type="match status" value="2"/>
</dbReference>
<comment type="similarity">
    <text evidence="1">Belongs to the PPR family. P subfamily.</text>
</comment>
<dbReference type="Gene3D" id="1.25.40.10">
    <property type="entry name" value="Tetratricopeptide repeat domain"/>
    <property type="match status" value="1"/>
</dbReference>
<evidence type="ECO:0000256" key="2">
    <source>
        <dbReference type="ARBA" id="ARBA00022737"/>
    </source>
</evidence>
<dbReference type="GO" id="GO:0007005">
    <property type="term" value="P:mitochondrion organization"/>
    <property type="evidence" value="ECO:0007669"/>
    <property type="project" value="TreeGrafter"/>
</dbReference>
<dbReference type="GO" id="GO:0006396">
    <property type="term" value="P:RNA processing"/>
    <property type="evidence" value="ECO:0007669"/>
    <property type="project" value="TreeGrafter"/>
</dbReference>
<evidence type="ECO:0000313" key="3">
    <source>
        <dbReference type="Proteomes" id="UP000087171"/>
    </source>
</evidence>
<dbReference type="PANTHER" id="PTHR47934:SF20">
    <property type="entry name" value="PPR DOMAIN PROTEIN"/>
    <property type="match status" value="1"/>
</dbReference>
<dbReference type="NCBIfam" id="TIGR00756">
    <property type="entry name" value="PPR"/>
    <property type="match status" value="1"/>
</dbReference>
<evidence type="ECO:0000256" key="1">
    <source>
        <dbReference type="ARBA" id="ARBA00007626"/>
    </source>
</evidence>
<dbReference type="Proteomes" id="UP000087171">
    <property type="component" value="Chromosome Ca4"/>
</dbReference>
<keyword evidence="2" id="KW-0677">Repeat</keyword>
<dbReference type="RefSeq" id="XP_004495271.2">
    <property type="nucleotide sequence ID" value="XM_004495214.3"/>
</dbReference>
<dbReference type="eggNOG" id="KOG4197">
    <property type="taxonomic scope" value="Eukaryota"/>
</dbReference>